<name>A0A238UEV1_9FLAO</name>
<accession>A0A238UEV1</accession>
<reference evidence="3 4" key="1">
    <citation type="submission" date="2017-07" db="EMBL/GenBank/DDBJ databases">
        <authorList>
            <person name="Sun Z.S."/>
            <person name="Albrecht U."/>
            <person name="Echele G."/>
            <person name="Lee C.C."/>
        </authorList>
    </citation>
    <scope>NUCLEOTIDE SEQUENCE [LARGE SCALE GENOMIC DNA]</scope>
    <source>
        <strain evidence="4">type strain: KCTC 22618</strain>
    </source>
</reference>
<sequence>MEKKPITSSLFRFVTLRTPQLADERKREFLFVSYPKEKESESIAHRSVAKLAPTEEKERVEALANAYTTENFQAIENRQYLKNEYAKLYDFSNWLMRNKNYFTAQSILENINVILYSGSRTSEVTPTIENSLLLNSDDEVLLWNNLFYQTIHKISTPVRETIVQMLIANRFLKAFNEVYVVFQDASGNSGERTENITRVEDALTGQRVIKQSSEATIVFTEQEKKEFVLRANASVIIPKEVLYSPKNENINTTENPNLTFDQKNFLEKATKVDQAKLLLETYETALDEVNRAELVYNKEEAKKYEQAVIDHQRRVANSQASITIDGLTNPDNTSSDVVSTEDIPGVTPNEYIRFDYVKSPEIIRPTEGVTLNASEAKILAQMSTATLALINSSEFEIYDTFAEVKTLLRTKIDKENRVIIDNTQRPTQNTNTSGIANTTNSDVSPSYAFSIVANNITFQTLTTFDLNINVNDISKKITGVSYEIKNDENSFKASNSEFRVLNPRYEEDEKIKIFPKGLTVPVGTYNFKGEVTFSDGTIVAFDADITLAFKNSVLDGATIGLARIINSGNTSVDIETPEQDNTIYGVTQLGIADFRRVEQEVCCYVPGEVSHIENVMAREYKERNTRNLTSSENITEQNSEREAEVLTDTTSTERNELQNEASSIVNEDNATNFGANASVTGGIGTTFSFGSSVNTSSSNATSDSNLRAQTYAQEVTERALERVVEKVSKKRTTRVLKEYEENITHGFDNRKGDEHVTGVYRWVDIIYKNKLVNYGKRLMYEFTIPEPAKFYVESIFKNNENNDQNNSRNNLISFTKPINPKDLVLIGLTEGLKNASQINEANYQRIASTYNAEVAPFPKQLITVGKSFSLSYTKSTSTNESANLNGKVELPEGYKSTQATVGYSATDNGDSSRKGFYIHIGNKKIGEAGSSSPLHKDGIPTNIDNYINEVPVSAVLFNYFEGALNVSVNCVRTNEYYQQWQNETFNAIMNAYYDRVQEYNEFRQAQEVSPEEKEKQKEFSSQLNRGIEKRELKRIAIDLMTAPFIKKFTVSQNHYQNDNITINNRKVLNDHGSVVKFFEQAFDWEIMAYTFYPYFYKNQSDWGDNFEYLDTNDPIFKAFLQSGMARSVVPVQPGFEDAVNWFMSTGELWGGQGMITDIEDDLYVSISEEMTEPEGVVEGEPWETRVPTALTILQADSVVLKEGGLPCNSDCNEHHLFETSTYKLGDGNSGSTPSSKGVDFDIVGETNTIQ</sequence>
<keyword evidence="1" id="KW-0175">Coiled coil</keyword>
<feature type="coiled-coil region" evidence="1">
    <location>
        <begin position="272"/>
        <end position="302"/>
    </location>
</feature>
<dbReference type="AlphaFoldDB" id="A0A238UEV1"/>
<evidence type="ECO:0000256" key="1">
    <source>
        <dbReference type="SAM" id="Coils"/>
    </source>
</evidence>
<evidence type="ECO:0000313" key="3">
    <source>
        <dbReference type="EMBL" id="SNR17733.1"/>
    </source>
</evidence>
<feature type="region of interest" description="Disordered" evidence="2">
    <location>
        <begin position="623"/>
        <end position="654"/>
    </location>
</feature>
<proteinExistence type="predicted"/>
<dbReference type="KEGG" id="tje:TJEJU_4113"/>
<keyword evidence="4" id="KW-1185">Reference proteome</keyword>
<organism evidence="3 4">
    <name type="scientific">Tenacibaculum jejuense</name>
    <dbReference type="NCBI Taxonomy" id="584609"/>
    <lineage>
        <taxon>Bacteria</taxon>
        <taxon>Pseudomonadati</taxon>
        <taxon>Bacteroidota</taxon>
        <taxon>Flavobacteriia</taxon>
        <taxon>Flavobacteriales</taxon>
        <taxon>Flavobacteriaceae</taxon>
        <taxon>Tenacibaculum</taxon>
    </lineage>
</organism>
<evidence type="ECO:0000256" key="2">
    <source>
        <dbReference type="SAM" id="MobiDB-lite"/>
    </source>
</evidence>
<protein>
    <submittedName>
        <fullName evidence="3">Uncharacterized protein</fullName>
    </submittedName>
</protein>
<gene>
    <name evidence="3" type="ORF">TJEJU_4113</name>
</gene>
<feature type="compositionally biased region" description="Polar residues" evidence="2">
    <location>
        <begin position="626"/>
        <end position="637"/>
    </location>
</feature>
<dbReference type="RefSeq" id="WP_157730305.1">
    <property type="nucleotide sequence ID" value="NZ_LT899436.1"/>
</dbReference>
<feature type="region of interest" description="Disordered" evidence="2">
    <location>
        <begin position="1225"/>
        <end position="1250"/>
    </location>
</feature>
<evidence type="ECO:0000313" key="4">
    <source>
        <dbReference type="Proteomes" id="UP000215214"/>
    </source>
</evidence>
<dbReference type="EMBL" id="LT899436">
    <property type="protein sequence ID" value="SNR17733.1"/>
    <property type="molecule type" value="Genomic_DNA"/>
</dbReference>
<dbReference type="OrthoDB" id="8563833at2"/>
<dbReference type="Proteomes" id="UP000215214">
    <property type="component" value="Chromosome TJEJU"/>
</dbReference>